<feature type="domain" description="Plastocyanin-like" evidence="11">
    <location>
        <begin position="145"/>
        <end position="256"/>
    </location>
</feature>
<keyword evidence="8" id="KW-0812">Transmembrane</keyword>
<dbReference type="Pfam" id="PF07731">
    <property type="entry name" value="Cu-oxidase_2"/>
    <property type="match status" value="1"/>
</dbReference>
<evidence type="ECO:0000256" key="8">
    <source>
        <dbReference type="SAM" id="Phobius"/>
    </source>
</evidence>
<dbReference type="SUPFAM" id="SSF49503">
    <property type="entry name" value="Cupredoxins"/>
    <property type="match status" value="3"/>
</dbReference>
<evidence type="ECO:0000256" key="2">
    <source>
        <dbReference type="ARBA" id="ARBA00022723"/>
    </source>
</evidence>
<feature type="transmembrane region" description="Helical" evidence="8">
    <location>
        <begin position="42"/>
        <end position="64"/>
    </location>
</feature>
<dbReference type="PANTHER" id="PTHR11709:SF414">
    <property type="entry name" value="ADR239WP"/>
    <property type="match status" value="1"/>
</dbReference>
<dbReference type="CDD" id="cd13857">
    <property type="entry name" value="CuRO_1_Diphenol_Ox"/>
    <property type="match status" value="1"/>
</dbReference>
<feature type="domain" description="Plastocyanin-like" evidence="10">
    <location>
        <begin position="530"/>
        <end position="654"/>
    </location>
</feature>
<dbReference type="PROSITE" id="PS00080">
    <property type="entry name" value="MULTICOPPER_OXIDASE2"/>
    <property type="match status" value="1"/>
</dbReference>
<dbReference type="GO" id="GO:0016491">
    <property type="term" value="F:oxidoreductase activity"/>
    <property type="evidence" value="ECO:0007669"/>
    <property type="project" value="UniProtKB-KW"/>
</dbReference>
<evidence type="ECO:0000256" key="3">
    <source>
        <dbReference type="ARBA" id="ARBA00022729"/>
    </source>
</evidence>
<evidence type="ECO:0000256" key="6">
    <source>
        <dbReference type="ARBA" id="ARBA00023180"/>
    </source>
</evidence>
<reference evidence="12" key="1">
    <citation type="submission" date="2021-09" db="EMBL/GenBank/DDBJ databases">
        <title>A high-quality genome of the endoparasitic fungus Hirsutella rhossiliensis with a comparison of Hirsutella genomes reveals transposable elements contributing to genome size variation.</title>
        <authorList>
            <person name="Lin R."/>
            <person name="Jiao Y."/>
            <person name="Sun X."/>
            <person name="Ling J."/>
            <person name="Xie B."/>
            <person name="Cheng X."/>
        </authorList>
    </citation>
    <scope>NUCLEOTIDE SEQUENCE</scope>
    <source>
        <strain evidence="12">HR02</strain>
    </source>
</reference>
<proteinExistence type="inferred from homology"/>
<keyword evidence="8" id="KW-1133">Transmembrane helix</keyword>
<gene>
    <name evidence="12" type="ORF">HRG_05822</name>
</gene>
<keyword evidence="8" id="KW-0472">Membrane</keyword>
<dbReference type="CDD" id="cd13910">
    <property type="entry name" value="CuRO_3_MCO_like_4"/>
    <property type="match status" value="1"/>
</dbReference>
<keyword evidence="4" id="KW-0560">Oxidoreductase</keyword>
<dbReference type="InterPro" id="IPR045087">
    <property type="entry name" value="Cu-oxidase_fam"/>
</dbReference>
<evidence type="ECO:0000259" key="10">
    <source>
        <dbReference type="Pfam" id="PF07731"/>
    </source>
</evidence>
<keyword evidence="3" id="KW-0732">Signal</keyword>
<protein>
    <submittedName>
        <fullName evidence="12">Multicopper oxidase domain-containing protein</fullName>
    </submittedName>
</protein>
<feature type="domain" description="Plastocyanin-like" evidence="9">
    <location>
        <begin position="270"/>
        <end position="415"/>
    </location>
</feature>
<evidence type="ECO:0000313" key="13">
    <source>
        <dbReference type="Proteomes" id="UP000824596"/>
    </source>
</evidence>
<comment type="caution">
    <text evidence="12">The sequence shown here is derived from an EMBL/GenBank/DDBJ whole genome shotgun (WGS) entry which is preliminary data.</text>
</comment>
<dbReference type="InterPro" id="IPR011706">
    <property type="entry name" value="Cu-oxidase_C"/>
</dbReference>
<feature type="region of interest" description="Disordered" evidence="7">
    <location>
        <begin position="70"/>
        <end position="89"/>
    </location>
</feature>
<dbReference type="FunFam" id="2.60.40.420:FF:000071">
    <property type="entry name" value="Conidial pigment biosynthesis oxidase Abr1/brown 1"/>
    <property type="match status" value="1"/>
</dbReference>
<evidence type="ECO:0000256" key="7">
    <source>
        <dbReference type="SAM" id="MobiDB-lite"/>
    </source>
</evidence>
<dbReference type="AlphaFoldDB" id="A0A9P8N241"/>
<keyword evidence="2" id="KW-0479">Metal-binding</keyword>
<name>A0A9P8N241_9HYPO</name>
<comment type="similarity">
    <text evidence="1">Belongs to the multicopper oxidase family.</text>
</comment>
<sequence>MDRRPRQTPGDDNDEQRRPFLPDAESSRPGSPRHAHRRGLNLFFLLFLATAAAVCALAGLLLSFPPRTRAPSAGDADGTSLPGHHDAGHVDVHDDAPAIVHHQEDGVSDVPRLRDPSEYVLDPASWDYASPPTTREYHWTILDADLNPDGVYRPMILINNQFPGPLVECNEGDTLVVHVVNKAANATSIHFHGLFQNGTNFMDGTVGVTQCPIAPNSTFTYSFQVRGQSGTYWYHAHHSAQASDGLLGPVVVHSEDERAAQRELGYASDRVVMVQDHYHNTTAELLVDYLQPDMENNEPVPDNALINGRGLRNCADFPGWRCDAANASRPLVAVAAGARHRLRFINVGAFAEFQIQVDEHPFYVTEVDGTDVHPEPFHRLNILPAQRYSIVLEANATARDAFWLRARMVTHCFTTKNPRLEPELSAVVRYVTPGAAPPPAADPESKEWPDAVEVQCRDLNTTLLRPVTPVTPPPADDFLALRANFEIGAWRLSRGFFNDSSWRANATSPSLHRFLDAPPAAQTGLGNETVALAVNDRVFERQRELVVQTTGIRTVDVAINNFDDGAHPFHLHGHRFFVVAQGRSGYPPTAAGWPAYLAAHGGPPANPLRRDTVSVEAYAWVVVRVVLDNPGLWALHCHNAWHAEAGMVMQLLARADVVAGWEVGPPRRAMCALDGVRTGMRPDDDVWFGSF</sequence>
<dbReference type="GeneID" id="68354951"/>
<dbReference type="Proteomes" id="UP000824596">
    <property type="component" value="Unassembled WGS sequence"/>
</dbReference>
<evidence type="ECO:0000256" key="4">
    <source>
        <dbReference type="ARBA" id="ARBA00023002"/>
    </source>
</evidence>
<dbReference type="PANTHER" id="PTHR11709">
    <property type="entry name" value="MULTI-COPPER OXIDASE"/>
    <property type="match status" value="1"/>
</dbReference>
<dbReference type="GO" id="GO:0005507">
    <property type="term" value="F:copper ion binding"/>
    <property type="evidence" value="ECO:0007669"/>
    <property type="project" value="InterPro"/>
</dbReference>
<evidence type="ECO:0000259" key="11">
    <source>
        <dbReference type="Pfam" id="PF07732"/>
    </source>
</evidence>
<dbReference type="InterPro" id="IPR008972">
    <property type="entry name" value="Cupredoxin"/>
</dbReference>
<keyword evidence="6" id="KW-0325">Glycoprotein</keyword>
<evidence type="ECO:0000313" key="12">
    <source>
        <dbReference type="EMBL" id="KAH0963312.1"/>
    </source>
</evidence>
<dbReference type="InterPro" id="IPR001117">
    <property type="entry name" value="Cu-oxidase_2nd"/>
</dbReference>
<dbReference type="OrthoDB" id="10255118at2759"/>
<evidence type="ECO:0000256" key="1">
    <source>
        <dbReference type="ARBA" id="ARBA00010609"/>
    </source>
</evidence>
<keyword evidence="5" id="KW-0186">Copper</keyword>
<evidence type="ECO:0000259" key="9">
    <source>
        <dbReference type="Pfam" id="PF00394"/>
    </source>
</evidence>
<dbReference type="Gene3D" id="2.60.40.420">
    <property type="entry name" value="Cupredoxins - blue copper proteins"/>
    <property type="match status" value="3"/>
</dbReference>
<organism evidence="12 13">
    <name type="scientific">Hirsutella rhossiliensis</name>
    <dbReference type="NCBI Taxonomy" id="111463"/>
    <lineage>
        <taxon>Eukaryota</taxon>
        <taxon>Fungi</taxon>
        <taxon>Dikarya</taxon>
        <taxon>Ascomycota</taxon>
        <taxon>Pezizomycotina</taxon>
        <taxon>Sordariomycetes</taxon>
        <taxon>Hypocreomycetidae</taxon>
        <taxon>Hypocreales</taxon>
        <taxon>Ophiocordycipitaceae</taxon>
        <taxon>Hirsutella</taxon>
    </lineage>
</organism>
<accession>A0A9P8N241</accession>
<dbReference type="Pfam" id="PF07732">
    <property type="entry name" value="Cu-oxidase_3"/>
    <property type="match status" value="1"/>
</dbReference>
<dbReference type="InterPro" id="IPR033138">
    <property type="entry name" value="Cu_oxidase_CS"/>
</dbReference>
<feature type="region of interest" description="Disordered" evidence="7">
    <location>
        <begin position="1"/>
        <end position="34"/>
    </location>
</feature>
<dbReference type="InterPro" id="IPR011707">
    <property type="entry name" value="Cu-oxidase-like_N"/>
</dbReference>
<evidence type="ECO:0000256" key="5">
    <source>
        <dbReference type="ARBA" id="ARBA00023008"/>
    </source>
</evidence>
<dbReference type="Pfam" id="PF00394">
    <property type="entry name" value="Cu-oxidase"/>
    <property type="match status" value="1"/>
</dbReference>
<dbReference type="InterPro" id="IPR002355">
    <property type="entry name" value="Cu_oxidase_Cu_BS"/>
</dbReference>
<keyword evidence="13" id="KW-1185">Reference proteome</keyword>
<dbReference type="PROSITE" id="PS00079">
    <property type="entry name" value="MULTICOPPER_OXIDASE1"/>
    <property type="match status" value="1"/>
</dbReference>
<dbReference type="RefSeq" id="XP_044720825.1">
    <property type="nucleotide sequence ID" value="XM_044864293.1"/>
</dbReference>
<dbReference type="EMBL" id="JAIZPD010000005">
    <property type="protein sequence ID" value="KAH0963312.1"/>
    <property type="molecule type" value="Genomic_DNA"/>
</dbReference>